<feature type="region of interest" description="Disordered" evidence="1">
    <location>
        <begin position="42"/>
        <end position="111"/>
    </location>
</feature>
<comment type="caution">
    <text evidence="2">The sequence shown here is derived from an EMBL/GenBank/DDBJ whole genome shotgun (WGS) entry which is preliminary data.</text>
</comment>
<sequence length="111" mass="11095">MSQKRDWTETGTPDHVTPMDRRGVLLGASVAVASAAAVTSGVVAGSAVASPRPGEQGSDRPQSNPGNAPDHAGVAGDGSDGDFPMSCPMGRDGSHRVEARQKAAAASGGDR</sequence>
<dbReference type="Proteomes" id="UP001251870">
    <property type="component" value="Unassembled WGS sequence"/>
</dbReference>
<dbReference type="EMBL" id="JAVKGR010000020">
    <property type="protein sequence ID" value="MDR8020279.1"/>
    <property type="molecule type" value="Genomic_DNA"/>
</dbReference>
<gene>
    <name evidence="2" type="ORF">RIL96_11975</name>
</gene>
<proteinExistence type="predicted"/>
<dbReference type="PROSITE" id="PS51318">
    <property type="entry name" value="TAT"/>
    <property type="match status" value="1"/>
</dbReference>
<feature type="compositionally biased region" description="Basic and acidic residues" evidence="1">
    <location>
        <begin position="92"/>
        <end position="101"/>
    </location>
</feature>
<protein>
    <recommendedName>
        <fullName evidence="4">Secreted protein</fullName>
    </recommendedName>
</protein>
<evidence type="ECO:0000256" key="1">
    <source>
        <dbReference type="SAM" id="MobiDB-lite"/>
    </source>
</evidence>
<accession>A0ABU2DUU6</accession>
<evidence type="ECO:0000313" key="3">
    <source>
        <dbReference type="Proteomes" id="UP001251870"/>
    </source>
</evidence>
<reference evidence="2 3" key="1">
    <citation type="submission" date="2023-09" db="EMBL/GenBank/DDBJ databases">
        <title>Description of three actinobacteria isolated from air of manufacturing shop in a pharmaceutical factory.</title>
        <authorList>
            <person name="Zhang D.-F."/>
        </authorList>
    </citation>
    <scope>NUCLEOTIDE SEQUENCE [LARGE SCALE GENOMIC DNA]</scope>
    <source>
        <strain evidence="2 3">LY-0111</strain>
    </source>
</reference>
<evidence type="ECO:0008006" key="4">
    <source>
        <dbReference type="Google" id="ProtNLM"/>
    </source>
</evidence>
<dbReference type="RefSeq" id="WP_310549260.1">
    <property type="nucleotide sequence ID" value="NZ_JAVKGR010000020.1"/>
</dbReference>
<name>A0ABU2DUU6_9MICC</name>
<organism evidence="2 3">
    <name type="scientific">Nesterenkonia aerolata</name>
    <dbReference type="NCBI Taxonomy" id="3074079"/>
    <lineage>
        <taxon>Bacteria</taxon>
        <taxon>Bacillati</taxon>
        <taxon>Actinomycetota</taxon>
        <taxon>Actinomycetes</taxon>
        <taxon>Micrococcales</taxon>
        <taxon>Micrococcaceae</taxon>
        <taxon>Nesterenkonia</taxon>
    </lineage>
</organism>
<evidence type="ECO:0000313" key="2">
    <source>
        <dbReference type="EMBL" id="MDR8020279.1"/>
    </source>
</evidence>
<feature type="region of interest" description="Disordered" evidence="1">
    <location>
        <begin position="1"/>
        <end position="20"/>
    </location>
</feature>
<dbReference type="InterPro" id="IPR006311">
    <property type="entry name" value="TAT_signal"/>
</dbReference>
<keyword evidence="3" id="KW-1185">Reference proteome</keyword>